<comment type="caution">
    <text evidence="1">The sequence shown here is derived from an EMBL/GenBank/DDBJ whole genome shotgun (WGS) entry which is preliminary data.</text>
</comment>
<sequence length="173" mass="19086">SATPCEVSLLQNASPACEVSRNAALNQNKKIWTLKHDPDSHGFALLNMTSEQLGAIALQDPFIRYYASAYLQTTQASRKSSALYINTTAGQEITELSEYLKLSAFFQSALEPAIGEYARQPSPYEAFVDNKPEWISDKHFTQQRLAGPNPMSLKRVTVHGQGTSLPTRPIVAL</sequence>
<feature type="non-terminal residue" evidence="1">
    <location>
        <position position="1"/>
    </location>
</feature>
<reference evidence="1 2" key="1">
    <citation type="submission" date="2022-05" db="EMBL/GenBank/DDBJ databases">
        <authorList>
            <consortium name="Genoscope - CEA"/>
            <person name="William W."/>
        </authorList>
    </citation>
    <scope>NUCLEOTIDE SEQUENCE [LARGE SCALE GENOMIC DNA]</scope>
</reference>
<dbReference type="InterPro" id="IPR036226">
    <property type="entry name" value="LipOase_C_sf"/>
</dbReference>
<protein>
    <submittedName>
        <fullName evidence="1">Uncharacterized protein</fullName>
    </submittedName>
</protein>
<organism evidence="1 2">
    <name type="scientific">Porites evermanni</name>
    <dbReference type="NCBI Taxonomy" id="104178"/>
    <lineage>
        <taxon>Eukaryota</taxon>
        <taxon>Metazoa</taxon>
        <taxon>Cnidaria</taxon>
        <taxon>Anthozoa</taxon>
        <taxon>Hexacorallia</taxon>
        <taxon>Scleractinia</taxon>
        <taxon>Fungiina</taxon>
        <taxon>Poritidae</taxon>
        <taxon>Porites</taxon>
    </lineage>
</organism>
<dbReference type="Proteomes" id="UP001159427">
    <property type="component" value="Unassembled WGS sequence"/>
</dbReference>
<evidence type="ECO:0000313" key="2">
    <source>
        <dbReference type="Proteomes" id="UP001159427"/>
    </source>
</evidence>
<dbReference type="SUPFAM" id="SSF48484">
    <property type="entry name" value="Lipoxigenase"/>
    <property type="match status" value="1"/>
</dbReference>
<name>A0ABN8RZP6_9CNID</name>
<proteinExistence type="predicted"/>
<accession>A0ABN8RZP6</accession>
<evidence type="ECO:0000313" key="1">
    <source>
        <dbReference type="EMBL" id="CAH3183356.1"/>
    </source>
</evidence>
<keyword evidence="2" id="KW-1185">Reference proteome</keyword>
<dbReference type="EMBL" id="CALNXI010002125">
    <property type="protein sequence ID" value="CAH3183356.1"/>
    <property type="molecule type" value="Genomic_DNA"/>
</dbReference>
<dbReference type="Gene3D" id="1.20.245.10">
    <property type="entry name" value="Lipoxygenase-1, Domain 5"/>
    <property type="match status" value="1"/>
</dbReference>
<feature type="non-terminal residue" evidence="1">
    <location>
        <position position="173"/>
    </location>
</feature>
<gene>
    <name evidence="1" type="ORF">PEVE_00014819</name>
</gene>